<comment type="caution">
    <text evidence="2">The sequence shown here is derived from an EMBL/GenBank/DDBJ whole genome shotgun (WGS) entry which is preliminary data.</text>
</comment>
<sequence>MTPPVLLNVARPWGEADPVALAARALEAGLDGVGLADSPRLFPDPLVETARVLAGTDARLAGPCVLGLGLRHPATVAGAVRTLAAHHPGRVVAVVGRGESSVRNEGLPVPSLPEHEAAMRALRELLVDGPTLLGAASGPRTIAATAVALGGVLVDVGTDPAVLARAVGLAHGAAVWVFLRAAVTSCVEEADAAARPVLGSCAARIAGAPDWYGVGGDELAHVRAVAAAHDYRRHGTAAAGHATGPGDALVRERFLVTGDGPTITARVRELAAVGVDGVVLAGAVAGVTERLAELATAVTAGLSTDPRE</sequence>
<evidence type="ECO:0000313" key="2">
    <source>
        <dbReference type="EMBL" id="GAA5133452.1"/>
    </source>
</evidence>
<dbReference type="Proteomes" id="UP001500804">
    <property type="component" value="Unassembled WGS sequence"/>
</dbReference>
<evidence type="ECO:0000313" key="3">
    <source>
        <dbReference type="Proteomes" id="UP001500804"/>
    </source>
</evidence>
<evidence type="ECO:0000259" key="1">
    <source>
        <dbReference type="Pfam" id="PF00296"/>
    </source>
</evidence>
<dbReference type="Gene3D" id="3.20.20.30">
    <property type="entry name" value="Luciferase-like domain"/>
    <property type="match status" value="2"/>
</dbReference>
<feature type="domain" description="Luciferase-like" evidence="1">
    <location>
        <begin position="19"/>
        <end position="126"/>
    </location>
</feature>
<dbReference type="EMBL" id="BAABJO010000027">
    <property type="protein sequence ID" value="GAA5133452.1"/>
    <property type="molecule type" value="Genomic_DNA"/>
</dbReference>
<protein>
    <recommendedName>
        <fullName evidence="1">Luciferase-like domain-containing protein</fullName>
    </recommendedName>
</protein>
<dbReference type="SUPFAM" id="SSF51679">
    <property type="entry name" value="Bacterial luciferase-like"/>
    <property type="match status" value="1"/>
</dbReference>
<dbReference type="InterPro" id="IPR011251">
    <property type="entry name" value="Luciferase-like_dom"/>
</dbReference>
<name>A0ABP9NTK4_9PSEU</name>
<accession>A0ABP9NTK4</accession>
<reference evidence="3" key="1">
    <citation type="journal article" date="2019" name="Int. J. Syst. Evol. Microbiol.">
        <title>The Global Catalogue of Microorganisms (GCM) 10K type strain sequencing project: providing services to taxonomists for standard genome sequencing and annotation.</title>
        <authorList>
            <consortium name="The Broad Institute Genomics Platform"/>
            <consortium name="The Broad Institute Genome Sequencing Center for Infectious Disease"/>
            <person name="Wu L."/>
            <person name="Ma J."/>
        </authorList>
    </citation>
    <scope>NUCLEOTIDE SEQUENCE [LARGE SCALE GENOMIC DNA]</scope>
    <source>
        <strain evidence="3">JCM 18302</strain>
    </source>
</reference>
<dbReference type="InterPro" id="IPR036661">
    <property type="entry name" value="Luciferase-like_sf"/>
</dbReference>
<organism evidence="2 3">
    <name type="scientific">Pseudonocardia adelaidensis</name>
    <dbReference type="NCBI Taxonomy" id="648754"/>
    <lineage>
        <taxon>Bacteria</taxon>
        <taxon>Bacillati</taxon>
        <taxon>Actinomycetota</taxon>
        <taxon>Actinomycetes</taxon>
        <taxon>Pseudonocardiales</taxon>
        <taxon>Pseudonocardiaceae</taxon>
        <taxon>Pseudonocardia</taxon>
    </lineage>
</organism>
<dbReference type="RefSeq" id="WP_345609476.1">
    <property type="nucleotide sequence ID" value="NZ_BAABJO010000027.1"/>
</dbReference>
<dbReference type="Pfam" id="PF00296">
    <property type="entry name" value="Bac_luciferase"/>
    <property type="match status" value="1"/>
</dbReference>
<proteinExistence type="predicted"/>
<gene>
    <name evidence="2" type="ORF">GCM10023320_59630</name>
</gene>
<keyword evidence="3" id="KW-1185">Reference proteome</keyword>